<gene>
    <name evidence="1" type="ORF">DFP79_2139</name>
</gene>
<dbReference type="AlphaFoldDB" id="A0A4V3CGD8"/>
<dbReference type="EMBL" id="SNXC01000012">
    <property type="protein sequence ID" value="TDO97322.1"/>
    <property type="molecule type" value="Genomic_DNA"/>
</dbReference>
<dbReference type="RefSeq" id="WP_133503906.1">
    <property type="nucleotide sequence ID" value="NZ_SNXC01000012.1"/>
</dbReference>
<keyword evidence="2" id="KW-1185">Reference proteome</keyword>
<dbReference type="PANTHER" id="PTHR10285">
    <property type="entry name" value="URIDINE KINASE"/>
    <property type="match status" value="1"/>
</dbReference>
<dbReference type="InterPro" id="IPR027417">
    <property type="entry name" value="P-loop_NTPase"/>
</dbReference>
<protein>
    <recommendedName>
        <fullName evidence="3">Phosphoribulokinase/uridine kinase family protein</fullName>
    </recommendedName>
</protein>
<dbReference type="SUPFAM" id="SSF52540">
    <property type="entry name" value="P-loop containing nucleoside triphosphate hydrolases"/>
    <property type="match status" value="1"/>
</dbReference>
<name>A0A4V3CGD8_9GAMM</name>
<sequence length="208" mass="23475">MPSSNQIPYLQRLASTLDQGEQYWIGLVGAPGSGKSTFAAQLKDALGDRLMVIPMDGYHLYRHQLDQMPNREEAYIRRGAPFTFDAVRLVSELVGAKHKGSGVFPSFDHHNGDPIENDIELKSTDQIVLVEGNYLLLNEEPWNRLKAEVFDETWFLDVPISVSNQRVAERHIKTGLTAPQAWQRVMTNDGLNSEMIIKASREKANRLV</sequence>
<evidence type="ECO:0000313" key="1">
    <source>
        <dbReference type="EMBL" id="TDO97322.1"/>
    </source>
</evidence>
<dbReference type="Gene3D" id="3.40.50.300">
    <property type="entry name" value="P-loop containing nucleotide triphosphate hydrolases"/>
    <property type="match status" value="2"/>
</dbReference>
<dbReference type="OrthoDB" id="1550976at2"/>
<evidence type="ECO:0000313" key="2">
    <source>
        <dbReference type="Proteomes" id="UP000294656"/>
    </source>
</evidence>
<organism evidence="1 2">
    <name type="scientific">Marinomonas balearica</name>
    <dbReference type="NCBI Taxonomy" id="491947"/>
    <lineage>
        <taxon>Bacteria</taxon>
        <taxon>Pseudomonadati</taxon>
        <taxon>Pseudomonadota</taxon>
        <taxon>Gammaproteobacteria</taxon>
        <taxon>Oceanospirillales</taxon>
        <taxon>Oceanospirillaceae</taxon>
        <taxon>Marinomonas</taxon>
    </lineage>
</organism>
<evidence type="ECO:0008006" key="3">
    <source>
        <dbReference type="Google" id="ProtNLM"/>
    </source>
</evidence>
<reference evidence="1 2" key="1">
    <citation type="submission" date="2019-03" db="EMBL/GenBank/DDBJ databases">
        <title>Genomic Encyclopedia of Type Strains, Phase III (KMG-III): the genomes of soil and plant-associated and newly described type strains.</title>
        <authorList>
            <person name="Whitman W."/>
        </authorList>
    </citation>
    <scope>NUCLEOTIDE SEQUENCE [LARGE SCALE GENOMIC DNA]</scope>
    <source>
        <strain evidence="1 2">CECT 7378</strain>
    </source>
</reference>
<comment type="caution">
    <text evidence="1">The sequence shown here is derived from an EMBL/GenBank/DDBJ whole genome shotgun (WGS) entry which is preliminary data.</text>
</comment>
<accession>A0A4V3CGD8</accession>
<dbReference type="Proteomes" id="UP000294656">
    <property type="component" value="Unassembled WGS sequence"/>
</dbReference>
<proteinExistence type="predicted"/>